<proteinExistence type="predicted"/>
<gene>
    <name evidence="2" type="ORF">WMY93_017152</name>
</gene>
<accession>A0AAW0NME3</accession>
<reference evidence="3" key="1">
    <citation type="submission" date="2024-04" db="EMBL/GenBank/DDBJ databases">
        <title>Salinicola lusitanus LLJ914,a marine bacterium isolated from the Okinawa Trough.</title>
        <authorList>
            <person name="Li J."/>
        </authorList>
    </citation>
    <scope>NUCLEOTIDE SEQUENCE [LARGE SCALE GENOMIC DNA]</scope>
</reference>
<organism evidence="2 3">
    <name type="scientific">Mugilogobius chulae</name>
    <name type="common">yellowstripe goby</name>
    <dbReference type="NCBI Taxonomy" id="88201"/>
    <lineage>
        <taxon>Eukaryota</taxon>
        <taxon>Metazoa</taxon>
        <taxon>Chordata</taxon>
        <taxon>Craniata</taxon>
        <taxon>Vertebrata</taxon>
        <taxon>Euteleostomi</taxon>
        <taxon>Actinopterygii</taxon>
        <taxon>Neopterygii</taxon>
        <taxon>Teleostei</taxon>
        <taxon>Neoteleostei</taxon>
        <taxon>Acanthomorphata</taxon>
        <taxon>Gobiaria</taxon>
        <taxon>Gobiiformes</taxon>
        <taxon>Gobioidei</taxon>
        <taxon>Gobiidae</taxon>
        <taxon>Gobionellinae</taxon>
        <taxon>Mugilogobius</taxon>
    </lineage>
</organism>
<dbReference type="Proteomes" id="UP001460270">
    <property type="component" value="Unassembled WGS sequence"/>
</dbReference>
<dbReference type="EMBL" id="JBBPFD010000012">
    <property type="protein sequence ID" value="KAK7904545.1"/>
    <property type="molecule type" value="Genomic_DNA"/>
</dbReference>
<dbReference type="PANTHER" id="PTHR19328">
    <property type="entry name" value="HEDGEHOG-INTERACTING PROTEIN"/>
    <property type="match status" value="1"/>
</dbReference>
<sequence>MSGRIMALEEDKVTGEWKERRVCMGQTSTCSFPGLINHHHKFIISFAEDEAGELYFLATAYPSATSPYGTVFKFMDLPGKIKRAPPGKCKVKPQPVKVRGKNSPLYPRADRAGHQRKTNKTSSEKVNQNTHDDTTQSKIYNIDNYKSHYDHCSNTEAQMDLK</sequence>
<comment type="caution">
    <text evidence="2">The sequence shown here is derived from an EMBL/GenBank/DDBJ whole genome shotgun (WGS) entry which is preliminary data.</text>
</comment>
<evidence type="ECO:0000313" key="3">
    <source>
        <dbReference type="Proteomes" id="UP001460270"/>
    </source>
</evidence>
<name>A0AAW0NME3_9GOBI</name>
<protein>
    <submittedName>
        <fullName evidence="2">Uncharacterized protein</fullName>
    </submittedName>
</protein>
<dbReference type="AlphaFoldDB" id="A0AAW0NME3"/>
<feature type="compositionally biased region" description="Polar residues" evidence="1">
    <location>
        <begin position="120"/>
        <end position="129"/>
    </location>
</feature>
<evidence type="ECO:0000313" key="2">
    <source>
        <dbReference type="EMBL" id="KAK7904545.1"/>
    </source>
</evidence>
<evidence type="ECO:0000256" key="1">
    <source>
        <dbReference type="SAM" id="MobiDB-lite"/>
    </source>
</evidence>
<dbReference type="PANTHER" id="PTHR19328:SF54">
    <property type="entry name" value="HHIP-LIKE PROTEIN 2"/>
    <property type="match status" value="1"/>
</dbReference>
<feature type="region of interest" description="Disordered" evidence="1">
    <location>
        <begin position="83"/>
        <end position="138"/>
    </location>
</feature>
<keyword evidence="3" id="KW-1185">Reference proteome</keyword>